<organism evidence="1 2">
    <name type="scientific">Corchorus capsularis</name>
    <name type="common">Jute</name>
    <dbReference type="NCBI Taxonomy" id="210143"/>
    <lineage>
        <taxon>Eukaryota</taxon>
        <taxon>Viridiplantae</taxon>
        <taxon>Streptophyta</taxon>
        <taxon>Embryophyta</taxon>
        <taxon>Tracheophyta</taxon>
        <taxon>Spermatophyta</taxon>
        <taxon>Magnoliopsida</taxon>
        <taxon>eudicotyledons</taxon>
        <taxon>Gunneridae</taxon>
        <taxon>Pentapetalae</taxon>
        <taxon>rosids</taxon>
        <taxon>malvids</taxon>
        <taxon>Malvales</taxon>
        <taxon>Malvaceae</taxon>
        <taxon>Grewioideae</taxon>
        <taxon>Apeibeae</taxon>
        <taxon>Corchorus</taxon>
    </lineage>
</organism>
<gene>
    <name evidence="1" type="ORF">CCACVL1_14212</name>
</gene>
<accession>A0A1R3I830</accession>
<sequence length="34" mass="3786">MGTGPADRDKSIGCFLMKGVHRSEKLRYRTCQSG</sequence>
<dbReference type="AlphaFoldDB" id="A0A1R3I830"/>
<evidence type="ECO:0000313" key="1">
    <source>
        <dbReference type="EMBL" id="OMO78661.1"/>
    </source>
</evidence>
<dbReference type="EMBL" id="AWWV01010532">
    <property type="protein sequence ID" value="OMO78661.1"/>
    <property type="molecule type" value="Genomic_DNA"/>
</dbReference>
<name>A0A1R3I830_COCAP</name>
<reference evidence="1 2" key="1">
    <citation type="submission" date="2013-09" db="EMBL/GenBank/DDBJ databases">
        <title>Corchorus capsularis genome sequencing.</title>
        <authorList>
            <person name="Alam M."/>
            <person name="Haque M.S."/>
            <person name="Islam M.S."/>
            <person name="Emdad E.M."/>
            <person name="Islam M.M."/>
            <person name="Ahmed B."/>
            <person name="Halim A."/>
            <person name="Hossen Q.M.M."/>
            <person name="Hossain M.Z."/>
            <person name="Ahmed R."/>
            <person name="Khan M.M."/>
            <person name="Islam R."/>
            <person name="Rashid M.M."/>
            <person name="Khan S.A."/>
            <person name="Rahman M.S."/>
            <person name="Alam M."/>
        </authorList>
    </citation>
    <scope>NUCLEOTIDE SEQUENCE [LARGE SCALE GENOMIC DNA]</scope>
    <source>
        <strain evidence="2">cv. CVL-1</strain>
        <tissue evidence="1">Whole seedling</tissue>
    </source>
</reference>
<dbReference type="Gramene" id="OMO78661">
    <property type="protein sequence ID" value="OMO78661"/>
    <property type="gene ID" value="CCACVL1_14212"/>
</dbReference>
<comment type="caution">
    <text evidence="1">The sequence shown here is derived from an EMBL/GenBank/DDBJ whole genome shotgun (WGS) entry which is preliminary data.</text>
</comment>
<dbReference type="Proteomes" id="UP000188268">
    <property type="component" value="Unassembled WGS sequence"/>
</dbReference>
<proteinExistence type="predicted"/>
<evidence type="ECO:0000313" key="2">
    <source>
        <dbReference type="Proteomes" id="UP000188268"/>
    </source>
</evidence>
<keyword evidence="2" id="KW-1185">Reference proteome</keyword>
<protein>
    <submittedName>
        <fullName evidence="1">Uncharacterized protein</fullName>
    </submittedName>
</protein>